<organism evidence="10 11">
    <name type="scientific">Niabella digestorum</name>
    <dbReference type="NCBI Taxonomy" id="3117701"/>
    <lineage>
        <taxon>Bacteria</taxon>
        <taxon>Pseudomonadati</taxon>
        <taxon>Bacteroidota</taxon>
        <taxon>Chitinophagia</taxon>
        <taxon>Chitinophagales</taxon>
        <taxon>Chitinophagaceae</taxon>
        <taxon>Niabella</taxon>
    </lineage>
</organism>
<reference evidence="10 11" key="1">
    <citation type="submission" date="2024-01" db="EMBL/GenBank/DDBJ databases">
        <title>Niabella digestum sp. nov., isolated from waste digestion system.</title>
        <authorList>
            <person name="Zhang L."/>
        </authorList>
    </citation>
    <scope>NUCLEOTIDE SEQUENCE [LARGE SCALE GENOMIC DNA]</scope>
    <source>
        <strain evidence="10 11">A18</strain>
    </source>
</reference>
<evidence type="ECO:0000313" key="10">
    <source>
        <dbReference type="EMBL" id="MEE6187687.1"/>
    </source>
</evidence>
<dbReference type="RefSeq" id="WP_330975094.1">
    <property type="nucleotide sequence ID" value="NZ_JAZGLY010000005.1"/>
</dbReference>
<comment type="caution">
    <text evidence="10">The sequence shown here is derived from an EMBL/GenBank/DDBJ whole genome shotgun (WGS) entry which is preliminary data.</text>
</comment>
<evidence type="ECO:0000256" key="5">
    <source>
        <dbReference type="ARBA" id="ARBA00022989"/>
    </source>
</evidence>
<evidence type="ECO:0000256" key="8">
    <source>
        <dbReference type="SAM" id="MobiDB-lite"/>
    </source>
</evidence>
<dbReference type="PANTHER" id="PTHR30558:SF3">
    <property type="entry name" value="BIOPOLYMER TRANSPORT PROTEIN EXBD-RELATED"/>
    <property type="match status" value="1"/>
</dbReference>
<keyword evidence="5 9" id="KW-1133">Transmembrane helix</keyword>
<evidence type="ECO:0000256" key="3">
    <source>
        <dbReference type="ARBA" id="ARBA00022475"/>
    </source>
</evidence>
<evidence type="ECO:0000256" key="4">
    <source>
        <dbReference type="ARBA" id="ARBA00022692"/>
    </source>
</evidence>
<feature type="transmembrane region" description="Helical" evidence="9">
    <location>
        <begin position="33"/>
        <end position="52"/>
    </location>
</feature>
<feature type="compositionally biased region" description="Basic residues" evidence="8">
    <location>
        <begin position="13"/>
        <end position="22"/>
    </location>
</feature>
<accession>A0ABU7RI56</accession>
<dbReference type="Pfam" id="PF02472">
    <property type="entry name" value="ExbD"/>
    <property type="match status" value="1"/>
</dbReference>
<feature type="region of interest" description="Disordered" evidence="8">
    <location>
        <begin position="1"/>
        <end position="22"/>
    </location>
</feature>
<keyword evidence="6 9" id="KW-0472">Membrane</keyword>
<protein>
    <submittedName>
        <fullName evidence="10">Biopolymer transporter ExbD</fullName>
    </submittedName>
</protein>
<keyword evidence="11" id="KW-1185">Reference proteome</keyword>
<keyword evidence="4 7" id="KW-0812">Transmembrane</keyword>
<evidence type="ECO:0000313" key="11">
    <source>
        <dbReference type="Proteomes" id="UP001357452"/>
    </source>
</evidence>
<comment type="subcellular location">
    <subcellularLocation>
        <location evidence="1">Cell membrane</location>
        <topology evidence="1">Single-pass membrane protein</topology>
    </subcellularLocation>
    <subcellularLocation>
        <location evidence="7">Cell membrane</location>
        <topology evidence="7">Single-pass type II membrane protein</topology>
    </subcellularLocation>
</comment>
<evidence type="ECO:0000256" key="9">
    <source>
        <dbReference type="SAM" id="Phobius"/>
    </source>
</evidence>
<dbReference type="InterPro" id="IPR003400">
    <property type="entry name" value="ExbD"/>
</dbReference>
<keyword evidence="7" id="KW-0653">Protein transport</keyword>
<proteinExistence type="inferred from homology"/>
<gene>
    <name evidence="10" type="ORF">V2H41_10425</name>
</gene>
<evidence type="ECO:0000256" key="2">
    <source>
        <dbReference type="ARBA" id="ARBA00005811"/>
    </source>
</evidence>
<dbReference type="PANTHER" id="PTHR30558">
    <property type="entry name" value="EXBD MEMBRANE COMPONENT OF PMF-DRIVEN MACROMOLECULE IMPORT SYSTEM"/>
    <property type="match status" value="1"/>
</dbReference>
<sequence length="207" mass="22880">MASLDTGDDGGHKKGPGVKKAKKLSTKVDMTPMVDLGFLLITFFIFTSTMSSPTTMDLNMPKDTEKQEEQTKVKMSGALTILLAKDNSIFYYEGELTNENASQIFKSSNFNEIRDVIINKKKEVESRYVPDPACEAKAKADGKDPNDCRQKDFFVLIKPTDDANYKGVIDILDEMTINKVSRYALLEPFETELDLVNASVGSAAAGQ</sequence>
<dbReference type="EMBL" id="JAZGLY010000005">
    <property type="protein sequence ID" value="MEE6187687.1"/>
    <property type="molecule type" value="Genomic_DNA"/>
</dbReference>
<evidence type="ECO:0000256" key="7">
    <source>
        <dbReference type="RuleBase" id="RU003879"/>
    </source>
</evidence>
<evidence type="ECO:0000256" key="6">
    <source>
        <dbReference type="ARBA" id="ARBA00023136"/>
    </source>
</evidence>
<comment type="similarity">
    <text evidence="2 7">Belongs to the ExbD/TolR family.</text>
</comment>
<dbReference type="Proteomes" id="UP001357452">
    <property type="component" value="Unassembled WGS sequence"/>
</dbReference>
<name>A0ABU7RI56_9BACT</name>
<keyword evidence="3" id="KW-1003">Cell membrane</keyword>
<keyword evidence="7" id="KW-0813">Transport</keyword>
<evidence type="ECO:0000256" key="1">
    <source>
        <dbReference type="ARBA" id="ARBA00004162"/>
    </source>
</evidence>